<evidence type="ECO:0000313" key="2">
    <source>
        <dbReference type="EMBL" id="KUN78272.1"/>
    </source>
</evidence>
<dbReference type="Proteomes" id="UP000053024">
    <property type="component" value="Unassembled WGS sequence"/>
</dbReference>
<evidence type="ECO:0000313" key="3">
    <source>
        <dbReference type="Proteomes" id="UP000053024"/>
    </source>
</evidence>
<accession>A0A101SQU7</accession>
<evidence type="ECO:0008006" key="4">
    <source>
        <dbReference type="Google" id="ProtNLM"/>
    </source>
</evidence>
<dbReference type="SUPFAM" id="SSF55874">
    <property type="entry name" value="ATPase domain of HSP90 chaperone/DNA topoisomerase II/histidine kinase"/>
    <property type="match status" value="1"/>
</dbReference>
<proteinExistence type="predicted"/>
<name>A0A101SQU7_9ACTN</name>
<dbReference type="STRING" id="285568.AQJ66_31530"/>
<protein>
    <recommendedName>
        <fullName evidence="4">Histidine kinase/HSP90-like ATPase domain-containing protein</fullName>
    </recommendedName>
</protein>
<gene>
    <name evidence="2" type="ORF">AQJ66_31530</name>
</gene>
<feature type="compositionally biased region" description="Basic and acidic residues" evidence="1">
    <location>
        <begin position="34"/>
        <end position="53"/>
    </location>
</feature>
<dbReference type="EMBL" id="LMWX01000058">
    <property type="protein sequence ID" value="KUN78272.1"/>
    <property type="molecule type" value="Genomic_DNA"/>
</dbReference>
<reference evidence="2 3" key="1">
    <citation type="submission" date="2015-10" db="EMBL/GenBank/DDBJ databases">
        <title>Draft genome sequence of Streptomyces bungoensis DSM 41781, type strain for the species Streptomyces bungoensis.</title>
        <authorList>
            <person name="Ruckert C."/>
            <person name="Winkler A."/>
            <person name="Kalinowski J."/>
            <person name="Kampfer P."/>
            <person name="Glaeser S."/>
        </authorList>
    </citation>
    <scope>NUCLEOTIDE SEQUENCE [LARGE SCALE GENOMIC DNA]</scope>
    <source>
        <strain evidence="2 3">DSM 41781</strain>
    </source>
</reference>
<dbReference type="InterPro" id="IPR036890">
    <property type="entry name" value="HATPase_C_sf"/>
</dbReference>
<organism evidence="2 3">
    <name type="scientific">Streptomyces bungoensis</name>
    <dbReference type="NCBI Taxonomy" id="285568"/>
    <lineage>
        <taxon>Bacteria</taxon>
        <taxon>Bacillati</taxon>
        <taxon>Actinomycetota</taxon>
        <taxon>Actinomycetes</taxon>
        <taxon>Kitasatosporales</taxon>
        <taxon>Streptomycetaceae</taxon>
        <taxon>Streptomyces</taxon>
    </lineage>
</organism>
<feature type="region of interest" description="Disordered" evidence="1">
    <location>
        <begin position="1"/>
        <end position="77"/>
    </location>
</feature>
<comment type="caution">
    <text evidence="2">The sequence shown here is derived from an EMBL/GenBank/DDBJ whole genome shotgun (WGS) entry which is preliminary data.</text>
</comment>
<keyword evidence="3" id="KW-1185">Reference proteome</keyword>
<evidence type="ECO:0000256" key="1">
    <source>
        <dbReference type="SAM" id="MobiDB-lite"/>
    </source>
</evidence>
<dbReference type="AlphaFoldDB" id="A0A101SQU7"/>
<feature type="compositionally biased region" description="Basic residues" evidence="1">
    <location>
        <begin position="62"/>
        <end position="77"/>
    </location>
</feature>
<sequence>MCARRLPGTVRIDVADDGPGVPETFADELFQPGRRAEPGDGRDGHGGDGRREQGGGQPVARHGAHRSPRIRAHQGGS</sequence>
<dbReference type="Gene3D" id="3.30.565.10">
    <property type="entry name" value="Histidine kinase-like ATPase, C-terminal domain"/>
    <property type="match status" value="1"/>
</dbReference>